<evidence type="ECO:0000256" key="1">
    <source>
        <dbReference type="SAM" id="MobiDB-lite"/>
    </source>
</evidence>
<evidence type="ECO:0000313" key="2">
    <source>
        <dbReference type="EMBL" id="EMY77213.1"/>
    </source>
</evidence>
<feature type="region of interest" description="Disordered" evidence="1">
    <location>
        <begin position="1"/>
        <end position="20"/>
    </location>
</feature>
<dbReference type="Proteomes" id="UP000012313">
    <property type="component" value="Unassembled WGS sequence"/>
</dbReference>
<reference evidence="2" key="1">
    <citation type="submission" date="2013-03" db="EMBL/GenBank/DDBJ databases">
        <authorList>
            <person name="Harkins D.M."/>
            <person name="Durkin A.S."/>
            <person name="Brinkac L.M."/>
            <person name="Haft D.H."/>
            <person name="Selengut J.D."/>
            <person name="Sanka R."/>
            <person name="DePew J."/>
            <person name="Purushe J."/>
            <person name="Hartskeerl R.A."/>
            <person name="Ahmed A."/>
            <person name="van der Linden H."/>
            <person name="Goris M.G.A."/>
            <person name="Vinetz J.M."/>
            <person name="Sutton G.G."/>
            <person name="Nierman W.C."/>
            <person name="Fouts D.E."/>
        </authorList>
    </citation>
    <scope>NUCLEOTIDE SEQUENCE [LARGE SCALE GENOMIC DNA]</scope>
    <source>
        <strain evidence="2">ICFT</strain>
    </source>
</reference>
<protein>
    <submittedName>
        <fullName evidence="2">Uncharacterized protein</fullName>
    </submittedName>
</protein>
<comment type="caution">
    <text evidence="2">The sequence shown here is derived from an EMBL/GenBank/DDBJ whole genome shotgun (WGS) entry which is preliminary data.</text>
</comment>
<sequence>MYELRKQIGTSERKKGQDKKAFLRFLQKRNSKNVDIHAAKNPNE</sequence>
<accession>N1WN27</accession>
<evidence type="ECO:0000313" key="3">
    <source>
        <dbReference type="Proteomes" id="UP000012313"/>
    </source>
</evidence>
<dbReference type="EMBL" id="AOHC02000038">
    <property type="protein sequence ID" value="EMY77213.1"/>
    <property type="molecule type" value="Genomic_DNA"/>
</dbReference>
<name>N1WN27_9LEPT</name>
<keyword evidence="3" id="KW-1185">Reference proteome</keyword>
<dbReference type="AlphaFoldDB" id="N1WN27"/>
<dbReference type="STRING" id="1218598.LEP1GSC060_2044"/>
<proteinExistence type="predicted"/>
<organism evidence="2 3">
    <name type="scientific">Leptospira weilii serovar Ranarum str. ICFT</name>
    <dbReference type="NCBI Taxonomy" id="1218598"/>
    <lineage>
        <taxon>Bacteria</taxon>
        <taxon>Pseudomonadati</taxon>
        <taxon>Spirochaetota</taxon>
        <taxon>Spirochaetia</taxon>
        <taxon>Leptospirales</taxon>
        <taxon>Leptospiraceae</taxon>
        <taxon>Leptospira</taxon>
    </lineage>
</organism>
<gene>
    <name evidence="2" type="ORF">LEP1GSC060_2044</name>
</gene>